<proteinExistence type="predicted"/>
<evidence type="ECO:0000313" key="3">
    <source>
        <dbReference type="Proteomes" id="UP000598820"/>
    </source>
</evidence>
<dbReference type="InterPro" id="IPR002559">
    <property type="entry name" value="Transposase_11"/>
</dbReference>
<gene>
    <name evidence="2" type="ORF">IC229_35090</name>
</gene>
<accession>A0A927GAX3</accession>
<dbReference type="RefSeq" id="WP_190893711.1">
    <property type="nucleotide sequence ID" value="NZ_JACWZY010000079.1"/>
</dbReference>
<dbReference type="Proteomes" id="UP000598820">
    <property type="component" value="Unassembled WGS sequence"/>
</dbReference>
<organism evidence="2 3">
    <name type="scientific">Spirosoma profusum</name>
    <dbReference type="NCBI Taxonomy" id="2771354"/>
    <lineage>
        <taxon>Bacteria</taxon>
        <taxon>Pseudomonadati</taxon>
        <taxon>Bacteroidota</taxon>
        <taxon>Cytophagia</taxon>
        <taxon>Cytophagales</taxon>
        <taxon>Cytophagaceae</taxon>
        <taxon>Spirosoma</taxon>
    </lineage>
</organism>
<feature type="domain" description="Transposase IS4-like" evidence="1">
    <location>
        <begin position="159"/>
        <end position="326"/>
    </location>
</feature>
<dbReference type="Pfam" id="PF01609">
    <property type="entry name" value="DDE_Tnp_1"/>
    <property type="match status" value="1"/>
</dbReference>
<dbReference type="GO" id="GO:0006313">
    <property type="term" value="P:DNA transposition"/>
    <property type="evidence" value="ECO:0007669"/>
    <property type="project" value="InterPro"/>
</dbReference>
<dbReference type="AlphaFoldDB" id="A0A927GAX3"/>
<dbReference type="GO" id="GO:0003677">
    <property type="term" value="F:DNA binding"/>
    <property type="evidence" value="ECO:0007669"/>
    <property type="project" value="InterPro"/>
</dbReference>
<evidence type="ECO:0000259" key="1">
    <source>
        <dbReference type="Pfam" id="PF01609"/>
    </source>
</evidence>
<dbReference type="EMBL" id="JACWZY010000079">
    <property type="protein sequence ID" value="MBD2705877.1"/>
    <property type="molecule type" value="Genomic_DNA"/>
</dbReference>
<name>A0A927GAX3_9BACT</name>
<keyword evidence="3" id="KW-1185">Reference proteome</keyword>
<sequence length="336" mass="37946">MRRQLILHNEQHLIVVNLYKCESRVETDKRSVSGKFVECYNYNLLPSTTTFAATMLRIRPCISNRMGGPGQSNNYCPNFTDQELMTIYLFGLLKHRFSLRLTYDYIVEHWADWFPQLPSYQAVNYRLNQIGWHFESLLDALSQHVQTRSDLLADVVLTDSVPIILSRQPASASVALGLADKGYCATKKLFYHGLKWHMLATDRLGRLPLPQRLHLTAASVNDLSALGVPVVALESVALVGDKAYASAPFAAELASQQQVRLVTPIKKAKGQARIDAADKLYSRYVSSLRQPVESLFKWLITRVDLQDGSRIRSEKGVWLHCLGRLAAGLYILAFYS</sequence>
<reference evidence="2" key="1">
    <citation type="submission" date="2020-09" db="EMBL/GenBank/DDBJ databases">
        <authorList>
            <person name="Kim M.K."/>
        </authorList>
    </citation>
    <scope>NUCLEOTIDE SEQUENCE</scope>
    <source>
        <strain evidence="2">BT702</strain>
    </source>
</reference>
<comment type="caution">
    <text evidence="2">The sequence shown here is derived from an EMBL/GenBank/DDBJ whole genome shotgun (WGS) entry which is preliminary data.</text>
</comment>
<dbReference type="GO" id="GO:0004803">
    <property type="term" value="F:transposase activity"/>
    <property type="evidence" value="ECO:0007669"/>
    <property type="project" value="InterPro"/>
</dbReference>
<protein>
    <submittedName>
        <fullName evidence="2">Transposase</fullName>
    </submittedName>
</protein>
<evidence type="ECO:0000313" key="2">
    <source>
        <dbReference type="EMBL" id="MBD2705877.1"/>
    </source>
</evidence>